<dbReference type="AlphaFoldDB" id="A0A4P6K504"/>
<dbReference type="InterPro" id="IPR050771">
    <property type="entry name" value="Alpha-ketoacid_DH_E1_comp"/>
</dbReference>
<evidence type="ECO:0000259" key="5">
    <source>
        <dbReference type="Pfam" id="PF00676"/>
    </source>
</evidence>
<dbReference type="InterPro" id="IPR029061">
    <property type="entry name" value="THDP-binding"/>
</dbReference>
<keyword evidence="7" id="KW-1185">Reference proteome</keyword>
<comment type="cofactor">
    <cofactor evidence="1 4">
        <name>thiamine diphosphate</name>
        <dbReference type="ChEBI" id="CHEBI:58937"/>
    </cofactor>
</comment>
<reference evidence="6 7" key="1">
    <citation type="submission" date="2019-01" db="EMBL/GenBank/DDBJ databases">
        <title>Ktedonosporobacter rubrisoli SCAWS-G2.</title>
        <authorList>
            <person name="Huang Y."/>
            <person name="Yan B."/>
        </authorList>
    </citation>
    <scope>NUCLEOTIDE SEQUENCE [LARGE SCALE GENOMIC DNA]</scope>
    <source>
        <strain evidence="6 7">SCAWS-G2</strain>
    </source>
</reference>
<protein>
    <recommendedName>
        <fullName evidence="4">2-oxoisovalerate dehydrogenase subunit alpha</fullName>
        <ecNumber evidence="4">1.2.4.4</ecNumber>
    </recommendedName>
    <alternativeName>
        <fullName evidence="4">Branched-chain alpha-keto acid dehydrogenase E1 component alpha chain</fullName>
    </alternativeName>
</protein>
<dbReference type="Gene3D" id="3.40.50.970">
    <property type="match status" value="1"/>
</dbReference>
<dbReference type="EMBL" id="CP035758">
    <property type="protein sequence ID" value="QBD83052.1"/>
    <property type="molecule type" value="Genomic_DNA"/>
</dbReference>
<dbReference type="KEGG" id="kbs:EPA93_46665"/>
<dbReference type="CDD" id="cd02000">
    <property type="entry name" value="TPP_E1_PDC_ADC_BCADC"/>
    <property type="match status" value="1"/>
</dbReference>
<organism evidence="6 7">
    <name type="scientific">Ktedonosporobacter rubrisoli</name>
    <dbReference type="NCBI Taxonomy" id="2509675"/>
    <lineage>
        <taxon>Bacteria</taxon>
        <taxon>Bacillati</taxon>
        <taxon>Chloroflexota</taxon>
        <taxon>Ktedonobacteria</taxon>
        <taxon>Ktedonobacterales</taxon>
        <taxon>Ktedonosporobacteraceae</taxon>
        <taxon>Ktedonosporobacter</taxon>
    </lineage>
</organism>
<evidence type="ECO:0000256" key="2">
    <source>
        <dbReference type="ARBA" id="ARBA00023002"/>
    </source>
</evidence>
<dbReference type="Proteomes" id="UP000290365">
    <property type="component" value="Chromosome"/>
</dbReference>
<keyword evidence="2 4" id="KW-0560">Oxidoreductase</keyword>
<evidence type="ECO:0000256" key="3">
    <source>
        <dbReference type="ARBA" id="ARBA00023052"/>
    </source>
</evidence>
<dbReference type="InterPro" id="IPR001017">
    <property type="entry name" value="DH_E1"/>
</dbReference>
<comment type="catalytic activity">
    <reaction evidence="4">
        <text>N(6)-[(R)-lipoyl]-L-lysyl-[protein] + 3-methyl-2-oxobutanoate + H(+) = N(6)-[(R)-S(8)-2-methylpropanoyldihydrolipoyl]-L-lysyl-[protein] + CO2</text>
        <dbReference type="Rhea" id="RHEA:13457"/>
        <dbReference type="Rhea" id="RHEA-COMP:10474"/>
        <dbReference type="Rhea" id="RHEA-COMP:10497"/>
        <dbReference type="ChEBI" id="CHEBI:11851"/>
        <dbReference type="ChEBI" id="CHEBI:15378"/>
        <dbReference type="ChEBI" id="CHEBI:16526"/>
        <dbReference type="ChEBI" id="CHEBI:83099"/>
        <dbReference type="ChEBI" id="CHEBI:83142"/>
        <dbReference type="EC" id="1.2.4.4"/>
    </reaction>
</comment>
<sequence>MTNSTPSTTFIRDLYARMLLTRIVDDCAWRLHEQGYIDFVASCRGHEAAQVGSAVCIEVGKDFTLPYYRDLGVVLTIGMTPYEVFRTYLQMHIPQTATDADQELHPARRGEPVLHWGYHKRNTVTGPAPVATQILHAAGIAFASKLRKAPIVTIAYCGDGATSEPDFLEGIRFASLQQLPVLFICEQNCQTDADIPSSSSCLKDLPLPEGLTHQRIDGNDVMAVYMATRSAMEHAREGRGPVLLEMYVTRSRAGSQAYYLSSTLGRNDPLSRCQQFLQEQDMWDDEWAKKLYTRISAEVEQAMQDAMRDTQPPFSRRGDRAQP</sequence>
<dbReference type="PANTHER" id="PTHR43380">
    <property type="entry name" value="2-OXOISOVALERATE DEHYDROGENASE SUBUNIT ALPHA, MITOCHONDRIAL"/>
    <property type="match status" value="1"/>
</dbReference>
<dbReference type="SUPFAM" id="SSF52518">
    <property type="entry name" value="Thiamin diphosphate-binding fold (THDP-binding)"/>
    <property type="match status" value="1"/>
</dbReference>
<dbReference type="GO" id="GO:0003863">
    <property type="term" value="F:branched-chain 2-oxo acid dehydrogenase activity"/>
    <property type="evidence" value="ECO:0007669"/>
    <property type="project" value="UniProtKB-EC"/>
</dbReference>
<keyword evidence="3 4" id="KW-0786">Thiamine pyrophosphate</keyword>
<evidence type="ECO:0000313" key="7">
    <source>
        <dbReference type="Proteomes" id="UP000290365"/>
    </source>
</evidence>
<dbReference type="EC" id="1.2.4.4" evidence="4"/>
<evidence type="ECO:0000256" key="4">
    <source>
        <dbReference type="RuleBase" id="RU365014"/>
    </source>
</evidence>
<comment type="function">
    <text evidence="4">The branched-chain alpha-keto dehydrogenase complex catalyzes the overall conversion of alpha-keto acids to acyl-CoA and CO(2). It contains multiple copies of three enzymatic components: branched-chain alpha-keto acid decarboxylase (E1), lipoamide acyltransferase (E2) and lipoamide dehydrogenase (E3).</text>
</comment>
<comment type="similarity">
    <text evidence="4">Belongs to the BCKDHA family.</text>
</comment>
<accession>A0A4P6K504</accession>
<gene>
    <name evidence="6" type="ORF">EPA93_46665</name>
</gene>
<feature type="domain" description="Dehydrogenase E1 component" evidence="5">
    <location>
        <begin position="16"/>
        <end position="312"/>
    </location>
</feature>
<dbReference type="GO" id="GO:0009083">
    <property type="term" value="P:branched-chain amino acid catabolic process"/>
    <property type="evidence" value="ECO:0007669"/>
    <property type="project" value="TreeGrafter"/>
</dbReference>
<proteinExistence type="inferred from homology"/>
<name>A0A4P6K504_KTERU</name>
<evidence type="ECO:0000256" key="1">
    <source>
        <dbReference type="ARBA" id="ARBA00001964"/>
    </source>
</evidence>
<dbReference type="Pfam" id="PF00676">
    <property type="entry name" value="E1_dh"/>
    <property type="match status" value="1"/>
</dbReference>
<evidence type="ECO:0000313" key="6">
    <source>
        <dbReference type="EMBL" id="QBD83052.1"/>
    </source>
</evidence>
<dbReference type="PANTHER" id="PTHR43380:SF1">
    <property type="entry name" value="2-OXOISOVALERATE DEHYDROGENASE SUBUNIT ALPHA, MITOCHONDRIAL"/>
    <property type="match status" value="1"/>
</dbReference>
<dbReference type="OrthoDB" id="9766715at2"/>